<evidence type="ECO:0000256" key="3">
    <source>
        <dbReference type="ARBA" id="ARBA00045213"/>
    </source>
</evidence>
<dbReference type="InterPro" id="IPR019775">
    <property type="entry name" value="WD40_repeat_CS"/>
</dbReference>
<dbReference type="PANTHER" id="PTHR44675:SF1">
    <property type="entry name" value="P21-ACTIVATED PROTEIN KINASE-INTERACTING PROTEIN 1"/>
    <property type="match status" value="1"/>
</dbReference>
<dbReference type="PROSITE" id="PS00678">
    <property type="entry name" value="WD_REPEATS_1"/>
    <property type="match status" value="1"/>
</dbReference>
<comment type="function">
    <text evidence="3">Negatively regulates the PAK1 kinase. PAK1 is a member of the PAK kinase family, which has been shown to play a positive role in the regulation of signaling pathways involving MAPK8 and RELA. PAK1 exists as an inactive homodimer, which is activated by binding of small GTPases such as CDC42 to an N-terminal regulatory domain. PAK1IP1 also binds to the N-terminus of PAK1, and inhibits the specific activation of PAK1 by CDC42. May be involved in ribosomal large subunit assembly.</text>
</comment>
<evidence type="ECO:0000313" key="7">
    <source>
        <dbReference type="Proteomes" id="UP001359485"/>
    </source>
</evidence>
<proteinExistence type="predicted"/>
<comment type="caution">
    <text evidence="6">The sequence shown here is derived from an EMBL/GenBank/DDBJ whole genome shotgun (WGS) entry which is preliminary data.</text>
</comment>
<evidence type="ECO:0000256" key="5">
    <source>
        <dbReference type="SAM" id="MobiDB-lite"/>
    </source>
</evidence>
<feature type="region of interest" description="Disordered" evidence="5">
    <location>
        <begin position="328"/>
        <end position="385"/>
    </location>
</feature>
<dbReference type="EMBL" id="JAWJWF010000004">
    <property type="protein sequence ID" value="KAK6634301.1"/>
    <property type="molecule type" value="Genomic_DNA"/>
</dbReference>
<dbReference type="PROSITE" id="PS50294">
    <property type="entry name" value="WD_REPEATS_REGION"/>
    <property type="match status" value="1"/>
</dbReference>
<keyword evidence="1 4" id="KW-0853">WD repeat</keyword>
<dbReference type="SMART" id="SM00320">
    <property type="entry name" value="WD40"/>
    <property type="match status" value="5"/>
</dbReference>
<organism evidence="6 7">
    <name type="scientific">Polyplax serrata</name>
    <name type="common">Common mouse louse</name>
    <dbReference type="NCBI Taxonomy" id="468196"/>
    <lineage>
        <taxon>Eukaryota</taxon>
        <taxon>Metazoa</taxon>
        <taxon>Ecdysozoa</taxon>
        <taxon>Arthropoda</taxon>
        <taxon>Hexapoda</taxon>
        <taxon>Insecta</taxon>
        <taxon>Pterygota</taxon>
        <taxon>Neoptera</taxon>
        <taxon>Paraneoptera</taxon>
        <taxon>Psocodea</taxon>
        <taxon>Troctomorpha</taxon>
        <taxon>Phthiraptera</taxon>
        <taxon>Anoplura</taxon>
        <taxon>Polyplacidae</taxon>
        <taxon>Polyplax</taxon>
    </lineage>
</organism>
<dbReference type="SUPFAM" id="SSF50978">
    <property type="entry name" value="WD40 repeat-like"/>
    <property type="match status" value="1"/>
</dbReference>
<dbReference type="InterPro" id="IPR036322">
    <property type="entry name" value="WD40_repeat_dom_sf"/>
</dbReference>
<dbReference type="InterPro" id="IPR001680">
    <property type="entry name" value="WD40_rpt"/>
</dbReference>
<dbReference type="PANTHER" id="PTHR44675">
    <property type="entry name" value="PAK1 INTERACTING PROTEIN 1"/>
    <property type="match status" value="1"/>
</dbReference>
<keyword evidence="2" id="KW-0677">Repeat</keyword>
<dbReference type="PROSITE" id="PS50082">
    <property type="entry name" value="WD_REPEATS_2"/>
    <property type="match status" value="2"/>
</dbReference>
<feature type="repeat" description="WD" evidence="4">
    <location>
        <begin position="124"/>
        <end position="165"/>
    </location>
</feature>
<accession>A0ABR1B451</accession>
<sequence>MTDFPQFVVGTYEEFVLGYKAQYDTNVKTKYKLEQSFATHSHQASVRCTAANDHYLASSGADEYINIYNMFAMKITKVINYHDSTVTCLEFTPDKTHLITANQNGDIAIFRCKDWTLVKLWKEAHKNANGVTSISIHPTGSLLLTTGADNILRFWNLIKGRQAYATNFSKSSIGSSLNFAMWSTTGNHYIVCIGKLMEVYKTASATLSYTILTNSKITCAAFCKKTLICLGTEEGVLEIHSVIKKKLLLTTTAHYVRLKCIASFNKTSVTNDQEKTDSYLVTADSKGVIKLWLLKKKGVEILLKMKGEINCDCRITCLSIVPLKTSKEEKESNNEKTETEQEDEPLSLSVEVNGTHETQSIKCKKKKNKNKQNGNFSKPHETCEGDKQLMLNNNDKSRQCLKKISLSKPSGDIKKSLKFNLNNSKKNKKRKNSFKSEEVKKKSTKMS</sequence>
<dbReference type="InterPro" id="IPR015943">
    <property type="entry name" value="WD40/YVTN_repeat-like_dom_sf"/>
</dbReference>
<dbReference type="Pfam" id="PF00400">
    <property type="entry name" value="WD40"/>
    <property type="match status" value="2"/>
</dbReference>
<evidence type="ECO:0000256" key="2">
    <source>
        <dbReference type="ARBA" id="ARBA00022737"/>
    </source>
</evidence>
<feature type="compositionally biased region" description="Basic and acidic residues" evidence="5">
    <location>
        <begin position="328"/>
        <end position="339"/>
    </location>
</feature>
<evidence type="ECO:0008006" key="8">
    <source>
        <dbReference type="Google" id="ProtNLM"/>
    </source>
</evidence>
<feature type="region of interest" description="Disordered" evidence="5">
    <location>
        <begin position="410"/>
        <end position="447"/>
    </location>
</feature>
<evidence type="ECO:0000256" key="1">
    <source>
        <dbReference type="ARBA" id="ARBA00022574"/>
    </source>
</evidence>
<feature type="repeat" description="WD" evidence="4">
    <location>
        <begin position="79"/>
        <end position="110"/>
    </location>
</feature>
<evidence type="ECO:0000313" key="6">
    <source>
        <dbReference type="EMBL" id="KAK6634301.1"/>
    </source>
</evidence>
<gene>
    <name evidence="6" type="ORF">RUM44_004912</name>
</gene>
<reference evidence="6 7" key="1">
    <citation type="submission" date="2023-09" db="EMBL/GenBank/DDBJ databases">
        <title>Genomes of two closely related lineages of the louse Polyplax serrata with different host specificities.</title>
        <authorList>
            <person name="Martinu J."/>
            <person name="Tarabai H."/>
            <person name="Stefka J."/>
            <person name="Hypsa V."/>
        </authorList>
    </citation>
    <scope>NUCLEOTIDE SEQUENCE [LARGE SCALE GENOMIC DNA]</scope>
    <source>
        <strain evidence="6">98ZLc_SE</strain>
    </source>
</reference>
<keyword evidence="7" id="KW-1185">Reference proteome</keyword>
<dbReference type="Gene3D" id="2.130.10.10">
    <property type="entry name" value="YVTN repeat-like/Quinoprotein amine dehydrogenase"/>
    <property type="match status" value="2"/>
</dbReference>
<name>A0ABR1B451_POLSC</name>
<feature type="compositionally biased region" description="Polar residues" evidence="5">
    <location>
        <begin position="350"/>
        <end position="361"/>
    </location>
</feature>
<protein>
    <recommendedName>
        <fullName evidence="8">P21-activated protein kinase-interacting protein 1-like</fullName>
    </recommendedName>
</protein>
<dbReference type="InterPro" id="IPR051959">
    <property type="entry name" value="PAK1-Kinase_Regulator"/>
</dbReference>
<evidence type="ECO:0000256" key="4">
    <source>
        <dbReference type="PROSITE-ProRule" id="PRU00221"/>
    </source>
</evidence>
<dbReference type="Proteomes" id="UP001359485">
    <property type="component" value="Unassembled WGS sequence"/>
</dbReference>